<keyword evidence="3" id="KW-1185">Reference proteome</keyword>
<evidence type="ECO:0000313" key="2">
    <source>
        <dbReference type="EMBL" id="WOL01053.1"/>
    </source>
</evidence>
<evidence type="ECO:0000313" key="3">
    <source>
        <dbReference type="Proteomes" id="UP001327560"/>
    </source>
</evidence>
<accession>A0AAQ3K331</accession>
<dbReference type="Proteomes" id="UP001327560">
    <property type="component" value="Chromosome 3"/>
</dbReference>
<reference evidence="2 3" key="1">
    <citation type="submission" date="2023-10" db="EMBL/GenBank/DDBJ databases">
        <title>Chromosome-scale genome assembly provides insights into flower coloration mechanisms of Canna indica.</title>
        <authorList>
            <person name="Li C."/>
        </authorList>
    </citation>
    <scope>NUCLEOTIDE SEQUENCE [LARGE SCALE GENOMIC DNA]</scope>
    <source>
        <tissue evidence="2">Flower</tissue>
    </source>
</reference>
<feature type="region of interest" description="Disordered" evidence="1">
    <location>
        <begin position="30"/>
        <end position="49"/>
    </location>
</feature>
<feature type="compositionally biased region" description="Low complexity" evidence="1">
    <location>
        <begin position="36"/>
        <end position="49"/>
    </location>
</feature>
<dbReference type="AlphaFoldDB" id="A0AAQ3K331"/>
<sequence length="214" mass="23940">MATTAHKVFDQVLHDLDVKSRCIMRSLTRVSTKLQTSESTTATDSSSSSSSSILMHWVTVHDRQQGVIHDFSIPQPPLCKSSNKSPTNRSSNRNMSSSQSRPPQGRLSMKKLYGKEKVIEVMHGLGVGWSRFNLNLMLIGRFGSSKENHGDLGYNRNFAHYPLRGGEPSWQYMCGAKEQMNLLMAQMLLKSHQLIWTGDVEPPPVPVSARLGRD</sequence>
<protein>
    <submittedName>
        <fullName evidence="2">Uncharacterized protein</fullName>
    </submittedName>
</protein>
<gene>
    <name evidence="2" type="ORF">Cni_G09766</name>
</gene>
<feature type="region of interest" description="Disordered" evidence="1">
    <location>
        <begin position="71"/>
        <end position="107"/>
    </location>
</feature>
<feature type="compositionally biased region" description="Low complexity" evidence="1">
    <location>
        <begin position="85"/>
        <end position="103"/>
    </location>
</feature>
<organism evidence="2 3">
    <name type="scientific">Canna indica</name>
    <name type="common">Indian-shot</name>
    <dbReference type="NCBI Taxonomy" id="4628"/>
    <lineage>
        <taxon>Eukaryota</taxon>
        <taxon>Viridiplantae</taxon>
        <taxon>Streptophyta</taxon>
        <taxon>Embryophyta</taxon>
        <taxon>Tracheophyta</taxon>
        <taxon>Spermatophyta</taxon>
        <taxon>Magnoliopsida</taxon>
        <taxon>Liliopsida</taxon>
        <taxon>Zingiberales</taxon>
        <taxon>Cannaceae</taxon>
        <taxon>Canna</taxon>
    </lineage>
</organism>
<dbReference type="EMBL" id="CP136892">
    <property type="protein sequence ID" value="WOL01053.1"/>
    <property type="molecule type" value="Genomic_DNA"/>
</dbReference>
<evidence type="ECO:0000256" key="1">
    <source>
        <dbReference type="SAM" id="MobiDB-lite"/>
    </source>
</evidence>
<proteinExistence type="predicted"/>
<name>A0AAQ3K331_9LILI</name>